<sequence>MDRDLGLWLGQLWQAIEHVHRLVLPATLVAGCGIDLIHGGPEPHSTIPDSQFRYIHPSTFEGEQNFAPALDAFAHPVLNGQKTLLATGRDPNNHKGTELVILTAQTAVDTIRPDIDNWFVIQICAFPARVFFGPIALKPRHRIC</sequence>
<dbReference type="EMBL" id="MLCB01000105">
    <property type="protein sequence ID" value="OJI94341.1"/>
    <property type="molecule type" value="Genomic_DNA"/>
</dbReference>
<dbReference type="PROSITE" id="PS51257">
    <property type="entry name" value="PROKAR_LIPOPROTEIN"/>
    <property type="match status" value="1"/>
</dbReference>
<comment type="caution">
    <text evidence="1">The sequence shown here is derived from an EMBL/GenBank/DDBJ whole genome shotgun (WGS) entry which is preliminary data.</text>
</comment>
<dbReference type="AlphaFoldDB" id="A0A1L9NYM0"/>
<evidence type="ECO:0000313" key="2">
    <source>
        <dbReference type="Proteomes" id="UP000184514"/>
    </source>
</evidence>
<gene>
    <name evidence="1" type="ORF">PFRI_14290</name>
</gene>
<proteinExistence type="predicted"/>
<reference evidence="1 2" key="1">
    <citation type="submission" date="2016-10" db="EMBL/GenBank/DDBJ databases">
        <title>Genome sequence of Planktotalea frisia SH6-1.</title>
        <authorList>
            <person name="Poehlein A."/>
            <person name="Bakenhus I."/>
            <person name="Voget S."/>
            <person name="Brinkhoff T."/>
            <person name="Simon M."/>
        </authorList>
    </citation>
    <scope>NUCLEOTIDE SEQUENCE [LARGE SCALE GENOMIC DNA]</scope>
    <source>
        <strain evidence="1 2">SH6-1</strain>
    </source>
</reference>
<keyword evidence="2" id="KW-1185">Reference proteome</keyword>
<name>A0A1L9NYM0_9RHOB</name>
<accession>A0A1L9NYM0</accession>
<protein>
    <submittedName>
        <fullName evidence="1">Uncharacterized protein</fullName>
    </submittedName>
</protein>
<organism evidence="1 2">
    <name type="scientific">Planktotalea frisia</name>
    <dbReference type="NCBI Taxonomy" id="696762"/>
    <lineage>
        <taxon>Bacteria</taxon>
        <taxon>Pseudomonadati</taxon>
        <taxon>Pseudomonadota</taxon>
        <taxon>Alphaproteobacteria</taxon>
        <taxon>Rhodobacterales</taxon>
        <taxon>Paracoccaceae</taxon>
        <taxon>Planktotalea</taxon>
    </lineage>
</organism>
<dbReference type="Proteomes" id="UP000184514">
    <property type="component" value="Unassembled WGS sequence"/>
</dbReference>
<evidence type="ECO:0000313" key="1">
    <source>
        <dbReference type="EMBL" id="OJI94341.1"/>
    </source>
</evidence>